<protein>
    <submittedName>
        <fullName evidence="3">Universal stress protein</fullName>
    </submittedName>
</protein>
<dbReference type="InterPro" id="IPR014729">
    <property type="entry name" value="Rossmann-like_a/b/a_fold"/>
</dbReference>
<sequence length="151" mass="16134">MTTMSILLATDGSPEALSAADWLNRWANPSTVEVTVATVISPPSLSWTAGAGGFMIDAETYTKAFQDLVQDEHVQAQKALDDTRAQLTRCPPVKEEVLLGAPPKALVEYATTHHIDLIVMGRRGHSALGNLMGSVSFGVLHRSPIPVTIVS</sequence>
<feature type="domain" description="UspA" evidence="2">
    <location>
        <begin position="5"/>
        <end position="150"/>
    </location>
</feature>
<name>A0A2T2WG46_9FIRM</name>
<dbReference type="PANTHER" id="PTHR46268:SF6">
    <property type="entry name" value="UNIVERSAL STRESS PROTEIN UP12"/>
    <property type="match status" value="1"/>
</dbReference>
<gene>
    <name evidence="3" type="ORF">C7B45_11930</name>
</gene>
<organism evidence="3 4">
    <name type="scientific">Sulfobacillus acidophilus</name>
    <dbReference type="NCBI Taxonomy" id="53633"/>
    <lineage>
        <taxon>Bacteria</taxon>
        <taxon>Bacillati</taxon>
        <taxon>Bacillota</taxon>
        <taxon>Clostridia</taxon>
        <taxon>Eubacteriales</taxon>
        <taxon>Clostridiales Family XVII. Incertae Sedis</taxon>
        <taxon>Sulfobacillus</taxon>
    </lineage>
</organism>
<dbReference type="InterPro" id="IPR006016">
    <property type="entry name" value="UspA"/>
</dbReference>
<dbReference type="Pfam" id="PF00582">
    <property type="entry name" value="Usp"/>
    <property type="match status" value="1"/>
</dbReference>
<accession>A0A2T2WG46</accession>
<proteinExistence type="inferred from homology"/>
<evidence type="ECO:0000313" key="4">
    <source>
        <dbReference type="Proteomes" id="UP000241848"/>
    </source>
</evidence>
<comment type="caution">
    <text evidence="3">The sequence shown here is derived from an EMBL/GenBank/DDBJ whole genome shotgun (WGS) entry which is preliminary data.</text>
</comment>
<dbReference type="Gene3D" id="3.40.50.620">
    <property type="entry name" value="HUPs"/>
    <property type="match status" value="1"/>
</dbReference>
<evidence type="ECO:0000313" key="3">
    <source>
        <dbReference type="EMBL" id="PSR21190.1"/>
    </source>
</evidence>
<dbReference type="SUPFAM" id="SSF52402">
    <property type="entry name" value="Adenine nucleotide alpha hydrolases-like"/>
    <property type="match status" value="1"/>
</dbReference>
<evidence type="ECO:0000259" key="2">
    <source>
        <dbReference type="Pfam" id="PF00582"/>
    </source>
</evidence>
<dbReference type="Proteomes" id="UP000241848">
    <property type="component" value="Unassembled WGS sequence"/>
</dbReference>
<dbReference type="AlphaFoldDB" id="A0A2T2WG46"/>
<evidence type="ECO:0000256" key="1">
    <source>
        <dbReference type="ARBA" id="ARBA00008791"/>
    </source>
</evidence>
<dbReference type="CDD" id="cd00293">
    <property type="entry name" value="USP-like"/>
    <property type="match status" value="1"/>
</dbReference>
<dbReference type="InterPro" id="IPR006015">
    <property type="entry name" value="Universal_stress_UspA"/>
</dbReference>
<dbReference type="PANTHER" id="PTHR46268">
    <property type="entry name" value="STRESS RESPONSE PROTEIN NHAX"/>
    <property type="match status" value="1"/>
</dbReference>
<dbReference type="EMBL" id="PXYV01000040">
    <property type="protein sequence ID" value="PSR21190.1"/>
    <property type="molecule type" value="Genomic_DNA"/>
</dbReference>
<reference evidence="3 4" key="1">
    <citation type="journal article" date="2014" name="BMC Genomics">
        <title>Comparison of environmental and isolate Sulfobacillus genomes reveals diverse carbon, sulfur, nitrogen, and hydrogen metabolisms.</title>
        <authorList>
            <person name="Justice N.B."/>
            <person name="Norman A."/>
            <person name="Brown C.T."/>
            <person name="Singh A."/>
            <person name="Thomas B.C."/>
            <person name="Banfield J.F."/>
        </authorList>
    </citation>
    <scope>NUCLEOTIDE SEQUENCE [LARGE SCALE GENOMIC DNA]</scope>
    <source>
        <strain evidence="3">AMDSBA3</strain>
    </source>
</reference>
<comment type="similarity">
    <text evidence="1">Belongs to the universal stress protein A family.</text>
</comment>
<dbReference type="PRINTS" id="PR01438">
    <property type="entry name" value="UNVRSLSTRESS"/>
</dbReference>